<dbReference type="PANTHER" id="PTHR45982">
    <property type="entry name" value="REGULATOR OF CHROMOSOME CONDENSATION"/>
    <property type="match status" value="1"/>
</dbReference>
<dbReference type="PANTHER" id="PTHR45982:SF1">
    <property type="entry name" value="REGULATOR OF CHROMOSOME CONDENSATION"/>
    <property type="match status" value="1"/>
</dbReference>
<sequence length="462" mass="46985">MSVCVTVFTVRLYFGGRVPQFGTVLTTPQRTPLLLASGLPAGQTVTQVCAMKDATVLLLDNGDLYGTGSNANGRLGLGSSVSSATGYTKIALPAGRTATTITCSYWNLAVILDDGSLATCGVGASGLLGDGTTADRFTLETVALPGTGRRAASLQMSFDTFFVRSTDGIISGTGSNIKSQFGLGYTSSSSNPITVLTDMPIPDGATVAWFTCATVTTLVYTTDGRLLAVGQGGPQLFATSLSDRLVLTESDLLTPQLGRLKGAATTGTSGSLAWGLAAPTLGGGGVSPVTTFAGRSVTLTLTGTHFRPEATVVTCTTNPALQPGSHDVVVTNTDIGLSATLAGGFTVSCFGVSSLSATVGRPGDVITVTGCGFTATCKVQLGTGGSLLATTFLSATSLRFVVPAQPSAATVTYTVFVTETVTGIQALSSTGAALFSYARLSHPLQDIAHSKRDLEIGWPPPS</sequence>
<evidence type="ECO:0000313" key="3">
    <source>
        <dbReference type="Proteomes" id="UP001141327"/>
    </source>
</evidence>
<dbReference type="InterPro" id="IPR014756">
    <property type="entry name" value="Ig_E-set"/>
</dbReference>
<dbReference type="InterPro" id="IPR013783">
    <property type="entry name" value="Ig-like_fold"/>
</dbReference>
<dbReference type="InterPro" id="IPR051553">
    <property type="entry name" value="Ran_GTPase-activating"/>
</dbReference>
<name>A0ABQ8USX1_9EUKA</name>
<dbReference type="SUPFAM" id="SSF81296">
    <property type="entry name" value="E set domains"/>
    <property type="match status" value="1"/>
</dbReference>
<evidence type="ECO:0000259" key="1">
    <source>
        <dbReference type="Pfam" id="PF01833"/>
    </source>
</evidence>
<keyword evidence="3" id="KW-1185">Reference proteome</keyword>
<reference evidence="2" key="1">
    <citation type="journal article" date="2022" name="bioRxiv">
        <title>Genomics of Preaxostyla Flagellates Illuminates Evolutionary Transitions and the Path Towards Mitochondrial Loss.</title>
        <authorList>
            <person name="Novak L.V.F."/>
            <person name="Treitli S.C."/>
            <person name="Pyrih J."/>
            <person name="Halakuc P."/>
            <person name="Pipaliya S.V."/>
            <person name="Vacek V."/>
            <person name="Brzon O."/>
            <person name="Soukal P."/>
            <person name="Eme L."/>
            <person name="Dacks J.B."/>
            <person name="Karnkowska A."/>
            <person name="Elias M."/>
            <person name="Hampl V."/>
        </authorList>
    </citation>
    <scope>NUCLEOTIDE SEQUENCE</scope>
    <source>
        <strain evidence="2">RCP-MX</strain>
    </source>
</reference>
<accession>A0ABQ8USX1</accession>
<gene>
    <name evidence="2" type="ORF">PAPYR_1726</name>
</gene>
<dbReference type="Gene3D" id="2.60.40.10">
    <property type="entry name" value="Immunoglobulins"/>
    <property type="match status" value="1"/>
</dbReference>
<dbReference type="Gene3D" id="2.130.10.30">
    <property type="entry name" value="Regulator of chromosome condensation 1/beta-lactamase-inhibitor protein II"/>
    <property type="match status" value="1"/>
</dbReference>
<protein>
    <recommendedName>
        <fullName evidence="1">IPT/TIG domain-containing protein</fullName>
    </recommendedName>
</protein>
<comment type="caution">
    <text evidence="2">The sequence shown here is derived from an EMBL/GenBank/DDBJ whole genome shotgun (WGS) entry which is preliminary data.</text>
</comment>
<dbReference type="InterPro" id="IPR002909">
    <property type="entry name" value="IPT_dom"/>
</dbReference>
<organism evidence="2 3">
    <name type="scientific">Paratrimastix pyriformis</name>
    <dbReference type="NCBI Taxonomy" id="342808"/>
    <lineage>
        <taxon>Eukaryota</taxon>
        <taxon>Metamonada</taxon>
        <taxon>Preaxostyla</taxon>
        <taxon>Paratrimastigidae</taxon>
        <taxon>Paratrimastix</taxon>
    </lineage>
</organism>
<dbReference type="InterPro" id="IPR009091">
    <property type="entry name" value="RCC1/BLIP-II"/>
</dbReference>
<feature type="domain" description="IPT/TIG" evidence="1">
    <location>
        <begin position="352"/>
        <end position="426"/>
    </location>
</feature>
<dbReference type="Proteomes" id="UP001141327">
    <property type="component" value="Unassembled WGS sequence"/>
</dbReference>
<dbReference type="Pfam" id="PF01833">
    <property type="entry name" value="TIG"/>
    <property type="match status" value="1"/>
</dbReference>
<evidence type="ECO:0000313" key="2">
    <source>
        <dbReference type="EMBL" id="KAJ4461617.1"/>
    </source>
</evidence>
<dbReference type="EMBL" id="JAPMOS010000006">
    <property type="protein sequence ID" value="KAJ4461617.1"/>
    <property type="molecule type" value="Genomic_DNA"/>
</dbReference>
<proteinExistence type="predicted"/>
<dbReference type="SUPFAM" id="SSF50985">
    <property type="entry name" value="RCC1/BLIP-II"/>
    <property type="match status" value="1"/>
</dbReference>